<keyword evidence="3" id="KW-1185">Reference proteome</keyword>
<dbReference type="Proteomes" id="UP001156627">
    <property type="component" value="Unassembled WGS sequence"/>
</dbReference>
<name>A0ABQ5X898_9GAMM</name>
<dbReference type="InterPro" id="IPR021268">
    <property type="entry name" value="DUF2845"/>
</dbReference>
<feature type="chain" id="PRO_5047401205" description="DUF2845 domain-containing protein" evidence="1">
    <location>
        <begin position="19"/>
        <end position="95"/>
    </location>
</feature>
<evidence type="ECO:0000313" key="3">
    <source>
        <dbReference type="Proteomes" id="UP001156627"/>
    </source>
</evidence>
<accession>A0ABQ5X898</accession>
<feature type="signal peptide" evidence="1">
    <location>
        <begin position="1"/>
        <end position="18"/>
    </location>
</feature>
<proteinExistence type="predicted"/>
<dbReference type="EMBL" id="BSOA01000003">
    <property type="protein sequence ID" value="GLQ87278.1"/>
    <property type="molecule type" value="Genomic_DNA"/>
</dbReference>
<dbReference type="Pfam" id="PF11006">
    <property type="entry name" value="DUF2845"/>
    <property type="match status" value="1"/>
</dbReference>
<comment type="caution">
    <text evidence="2">The sequence shown here is derived from an EMBL/GenBank/DDBJ whole genome shotgun (WGS) entry which is preliminary data.</text>
</comment>
<gene>
    <name evidence="2" type="ORF">GCM10007898_08440</name>
</gene>
<organism evidence="2 3">
    <name type="scientific">Dyella flagellata</name>
    <dbReference type="NCBI Taxonomy" id="1867833"/>
    <lineage>
        <taxon>Bacteria</taxon>
        <taxon>Pseudomonadati</taxon>
        <taxon>Pseudomonadota</taxon>
        <taxon>Gammaproteobacteria</taxon>
        <taxon>Lysobacterales</taxon>
        <taxon>Rhodanobacteraceae</taxon>
        <taxon>Dyella</taxon>
    </lineage>
</organism>
<evidence type="ECO:0000313" key="2">
    <source>
        <dbReference type="EMBL" id="GLQ87278.1"/>
    </source>
</evidence>
<evidence type="ECO:0008006" key="4">
    <source>
        <dbReference type="Google" id="ProtNLM"/>
    </source>
</evidence>
<sequence>MSRYLLFALLLASIAVHAETSLRIGSKVLTLGDSAAKVQQLMGEPTVRTFLQAPTGAMPNNQLASGEQWQYTQGNKTIVITIVNGRVTNFETLYD</sequence>
<evidence type="ECO:0000256" key="1">
    <source>
        <dbReference type="SAM" id="SignalP"/>
    </source>
</evidence>
<dbReference type="RefSeq" id="WP_284330703.1">
    <property type="nucleotide sequence ID" value="NZ_BSOA01000003.1"/>
</dbReference>
<protein>
    <recommendedName>
        <fullName evidence="4">DUF2845 domain-containing protein</fullName>
    </recommendedName>
</protein>
<keyword evidence="1" id="KW-0732">Signal</keyword>
<reference evidence="3" key="1">
    <citation type="journal article" date="2019" name="Int. J. Syst. Evol. Microbiol.">
        <title>The Global Catalogue of Microorganisms (GCM) 10K type strain sequencing project: providing services to taxonomists for standard genome sequencing and annotation.</title>
        <authorList>
            <consortium name="The Broad Institute Genomics Platform"/>
            <consortium name="The Broad Institute Genome Sequencing Center for Infectious Disease"/>
            <person name="Wu L."/>
            <person name="Ma J."/>
        </authorList>
    </citation>
    <scope>NUCLEOTIDE SEQUENCE [LARGE SCALE GENOMIC DNA]</scope>
    <source>
        <strain evidence="3">NBRC 111981</strain>
    </source>
</reference>